<comment type="subcellular location">
    <subcellularLocation>
        <location evidence="1">Cell envelope</location>
    </subcellularLocation>
</comment>
<accession>A0ABV1IG47</accession>
<evidence type="ECO:0000313" key="3">
    <source>
        <dbReference type="Proteomes" id="UP001478817"/>
    </source>
</evidence>
<organism evidence="2 3">
    <name type="scientific">Paratractidigestivibacter faecalis</name>
    <dbReference type="NCBI Taxonomy" id="2292441"/>
    <lineage>
        <taxon>Bacteria</taxon>
        <taxon>Bacillati</taxon>
        <taxon>Actinomycetota</taxon>
        <taxon>Coriobacteriia</taxon>
        <taxon>Coriobacteriales</taxon>
        <taxon>Atopobiaceae</taxon>
        <taxon>Paratractidigestivibacter</taxon>
    </lineage>
</organism>
<evidence type="ECO:0000256" key="1">
    <source>
        <dbReference type="ARBA" id="ARBA00004196"/>
    </source>
</evidence>
<name>A0ABV1IG47_9ACTN</name>
<sequence length="478" mass="50323">MAYSEMTTVWGNYVSTGTGQRWCVGVRVYEETSWRTNTRCYLRIQCVAWSSGAMDVHANGHVTATNDSDGWWEGTFSNSAGSEFTFYQWDTWYGRDTSARQVSFGATFNVTGGFGNGSSSATATVSLPAKPSWAVSYDANGGSGAPSPQTKWAGDTLTLSNTVPTRANYGFLGWATSSGGAASYQPGDTYATDATLALYAVWRLLYTAPALSLSARRVASATATDEDPSGEFCLASWTWSVDATTDPSNEARAVTCRHRAVGGAWADAAVSGATSGASGACTAAFAASATSPHEVEVTVTDAKGGSTTRLARVGTCAIPLDVANAGRGVGILAAAPSEGVSLGPLTLTGMSSGDTESHAVSALSRLLRLSELTTDWAYLWKSSSDAGDYVRWRTLMGVVHLEVCHVPGVGSGGWKCGTLPASARLPHDLYHPMVCWRNDHTAMAWVGGSNGTNPGEVWLYNNGSNHMYGMVSWPVYPG</sequence>
<dbReference type="RefSeq" id="WP_349181359.1">
    <property type="nucleotide sequence ID" value="NZ_JBBNGS010000002.1"/>
</dbReference>
<comment type="caution">
    <text evidence="2">The sequence shown here is derived from an EMBL/GenBank/DDBJ whole genome shotgun (WGS) entry which is preliminary data.</text>
</comment>
<dbReference type="EMBL" id="JBBNGS010000002">
    <property type="protein sequence ID" value="MEQ2637006.1"/>
    <property type="molecule type" value="Genomic_DNA"/>
</dbReference>
<dbReference type="Gene3D" id="2.60.40.4270">
    <property type="entry name" value="Listeria-Bacteroides repeat domain"/>
    <property type="match status" value="1"/>
</dbReference>
<dbReference type="Proteomes" id="UP001478817">
    <property type="component" value="Unassembled WGS sequence"/>
</dbReference>
<dbReference type="InterPro" id="IPR013378">
    <property type="entry name" value="InlB-like_B-rpt"/>
</dbReference>
<dbReference type="Pfam" id="PF09479">
    <property type="entry name" value="Flg_new"/>
    <property type="match status" value="1"/>
</dbReference>
<protein>
    <submittedName>
        <fullName evidence="2">InlB B-repeat-containing protein</fullName>
    </submittedName>
</protein>
<keyword evidence="3" id="KW-1185">Reference proteome</keyword>
<gene>
    <name evidence="2" type="ORF">AAAT05_01380</name>
</gene>
<dbReference type="InterPro" id="IPR042229">
    <property type="entry name" value="Listeria/Bacterioides_rpt_sf"/>
</dbReference>
<proteinExistence type="predicted"/>
<reference evidence="2 3" key="1">
    <citation type="submission" date="2024-04" db="EMBL/GenBank/DDBJ databases">
        <title>Human intestinal bacterial collection.</title>
        <authorList>
            <person name="Pauvert C."/>
            <person name="Hitch T.C.A."/>
            <person name="Clavel T."/>
        </authorList>
    </citation>
    <scope>NUCLEOTIDE SEQUENCE [LARGE SCALE GENOMIC DNA]</scope>
    <source>
        <strain evidence="2 3">CLA-AA-H197</strain>
    </source>
</reference>
<evidence type="ECO:0000313" key="2">
    <source>
        <dbReference type="EMBL" id="MEQ2637006.1"/>
    </source>
</evidence>